<organism evidence="2 3">
    <name type="scientific">Mycoplasmopsis bovirhinis</name>
    <dbReference type="NCBI Taxonomy" id="29553"/>
    <lineage>
        <taxon>Bacteria</taxon>
        <taxon>Bacillati</taxon>
        <taxon>Mycoplasmatota</taxon>
        <taxon>Mycoplasmoidales</taxon>
        <taxon>Metamycoplasmataceae</taxon>
        <taxon>Mycoplasmopsis</taxon>
    </lineage>
</organism>
<proteinExistence type="predicted"/>
<accession>A0A449AER1</accession>
<keyword evidence="1" id="KW-0732">Signal</keyword>
<dbReference type="EMBL" id="LR214972">
    <property type="protein sequence ID" value="VEU63478.1"/>
    <property type="molecule type" value="Genomic_DNA"/>
</dbReference>
<sequence>MSIFNKKIKLLFKTLSGLTSIAGAFSFLNLSSKLNTETVGVTALKSGYSTFRISRQDWHNEKSVIAFTYVKKIIKKSLGLILVPAKPYQLFLVQVTLYLTLIIVNQKHLMGIMYEELFMKKV</sequence>
<dbReference type="RefSeq" id="WP_129621676.1">
    <property type="nucleotide sequence ID" value="NZ_LR214972.1"/>
</dbReference>
<keyword evidence="3" id="KW-1185">Reference proteome</keyword>
<feature type="chain" id="PRO_5019184754" evidence="1">
    <location>
        <begin position="25"/>
        <end position="122"/>
    </location>
</feature>
<reference evidence="2 3" key="1">
    <citation type="submission" date="2019-01" db="EMBL/GenBank/DDBJ databases">
        <authorList>
            <consortium name="Pathogen Informatics"/>
        </authorList>
    </citation>
    <scope>NUCLEOTIDE SEQUENCE [LARGE SCALE GENOMIC DNA]</scope>
    <source>
        <strain evidence="2 3">NCTC10118</strain>
    </source>
</reference>
<evidence type="ECO:0000256" key="1">
    <source>
        <dbReference type="SAM" id="SignalP"/>
    </source>
</evidence>
<name>A0A449AER1_9BACT</name>
<dbReference type="AlphaFoldDB" id="A0A449AER1"/>
<protein>
    <submittedName>
        <fullName evidence="2">Uncharacterized protein</fullName>
    </submittedName>
</protein>
<gene>
    <name evidence="2" type="ORF">NCTC10118_00503</name>
</gene>
<dbReference type="Proteomes" id="UP000289952">
    <property type="component" value="Chromosome"/>
</dbReference>
<evidence type="ECO:0000313" key="3">
    <source>
        <dbReference type="Proteomes" id="UP000289952"/>
    </source>
</evidence>
<evidence type="ECO:0000313" key="2">
    <source>
        <dbReference type="EMBL" id="VEU63478.1"/>
    </source>
</evidence>
<feature type="signal peptide" evidence="1">
    <location>
        <begin position="1"/>
        <end position="24"/>
    </location>
</feature>